<evidence type="ECO:0000256" key="2">
    <source>
        <dbReference type="ARBA" id="ARBA00004629"/>
    </source>
</evidence>
<dbReference type="GO" id="GO:0000278">
    <property type="term" value="P:mitotic cell cycle"/>
    <property type="evidence" value="ECO:0007669"/>
    <property type="project" value="TreeGrafter"/>
</dbReference>
<dbReference type="AlphaFoldDB" id="A0A8H4RGE5"/>
<dbReference type="CDD" id="cd13732">
    <property type="entry name" value="HFD_CENP-W"/>
    <property type="match status" value="1"/>
</dbReference>
<feature type="region of interest" description="Disordered" evidence="8">
    <location>
        <begin position="142"/>
        <end position="191"/>
    </location>
</feature>
<accession>A0A8H4RGE5</accession>
<dbReference type="GO" id="GO:0007059">
    <property type="term" value="P:chromosome segregation"/>
    <property type="evidence" value="ECO:0007669"/>
    <property type="project" value="TreeGrafter"/>
</dbReference>
<proteinExistence type="inferred from homology"/>
<evidence type="ECO:0000313" key="11">
    <source>
        <dbReference type="Proteomes" id="UP000566819"/>
    </source>
</evidence>
<dbReference type="FunFam" id="1.10.20.10:FF:000075">
    <property type="entry name" value="WGS project CABT00000000 data, contig 2.56"/>
    <property type="match status" value="1"/>
</dbReference>
<comment type="subcellular location">
    <subcellularLocation>
        <location evidence="2">Chromosome</location>
        <location evidence="2">Centromere</location>
        <location evidence="2">Kinetochore</location>
    </subcellularLocation>
    <subcellularLocation>
        <location evidence="1">Nucleus</location>
    </subcellularLocation>
</comment>
<protein>
    <recommendedName>
        <fullName evidence="9">YAG7-like dimerisation domain-containing protein</fullName>
    </recommendedName>
</protein>
<organism evidence="10 11">
    <name type="scientific">Cudoniella acicularis</name>
    <dbReference type="NCBI Taxonomy" id="354080"/>
    <lineage>
        <taxon>Eukaryota</taxon>
        <taxon>Fungi</taxon>
        <taxon>Dikarya</taxon>
        <taxon>Ascomycota</taxon>
        <taxon>Pezizomycotina</taxon>
        <taxon>Leotiomycetes</taxon>
        <taxon>Helotiales</taxon>
        <taxon>Tricladiaceae</taxon>
        <taxon>Cudoniella</taxon>
    </lineage>
</organism>
<sequence>MATGQKLYPRATVKKIVKAHSKRNVTKNVDVLIFLDYALFLQTLMKEAGINAKQAGERGISAKSVKKVTEVFARTHNISSLKLTMNTNSCHYPNSKAKPNGIFYEKNFSSARLTTSHLLPLPPTFDNPVNLPLILTMAAATTQNPAVKPESKSAKKKKAKSASAEPEISAAPAVEATPSNGPAESNSGDGSYESPYIKELYKNIRNVNKKITNASKVDSIVAENPSKTLDELVAERKINADQKAQILKKPSLQASLTQLEEQIAQYKKFDQEYKARLQAEKADFEKIHTERSSKELEEAVAAAKAEAVVTAQKEQESNLLLLSQFLRLAAIRRGEDEDPELEENKALEGLLAKVYSGDAAAVASMFGLIKGSSEAVTSVNGDILTVTYADIKQVVLAQPPPPTALEVIEQPEESEAVETTEYPVESDPTIANVGLTELDAPAADTLTNGHSEATQEVPGIPQNSGFGEGAANAAAEANWDTHNDLSTSQEWVEVPRDASETDTRVTATPAAPSNVRSWADDQPDSPVETTSVAPANKDDGFHEVQRSRGGRDRGQFRGRGGRGDGYRGRGGFRGDGYRGRGRGGGGGAPRGQRRSDES</sequence>
<dbReference type="InterPro" id="IPR058602">
    <property type="entry name" value="YAG7_dimerisation_dom"/>
</dbReference>
<dbReference type="EMBL" id="JAAMPI010000849">
    <property type="protein sequence ID" value="KAF4628179.1"/>
    <property type="molecule type" value="Genomic_DNA"/>
</dbReference>
<feature type="region of interest" description="Disordered" evidence="8">
    <location>
        <begin position="494"/>
        <end position="598"/>
    </location>
</feature>
<dbReference type="SUPFAM" id="SSF47113">
    <property type="entry name" value="Histone-fold"/>
    <property type="match status" value="1"/>
</dbReference>
<dbReference type="GO" id="GO:0000776">
    <property type="term" value="C:kinetochore"/>
    <property type="evidence" value="ECO:0007669"/>
    <property type="project" value="UniProtKB-KW"/>
</dbReference>
<comment type="caution">
    <text evidence="10">The sequence shown here is derived from an EMBL/GenBank/DDBJ whole genome shotgun (WGS) entry which is preliminary data.</text>
</comment>
<feature type="compositionally biased region" description="Low complexity" evidence="8">
    <location>
        <begin position="161"/>
        <end position="176"/>
    </location>
</feature>
<evidence type="ECO:0000256" key="5">
    <source>
        <dbReference type="ARBA" id="ARBA00023242"/>
    </source>
</evidence>
<feature type="compositionally biased region" description="Basic and acidic residues" evidence="8">
    <location>
        <begin position="494"/>
        <end position="503"/>
    </location>
</feature>
<feature type="compositionally biased region" description="Basic and acidic residues" evidence="8">
    <location>
        <begin position="536"/>
        <end position="567"/>
    </location>
</feature>
<dbReference type="PANTHER" id="PTHR34832:SF1">
    <property type="entry name" value="CENTROMERE PROTEIN W"/>
    <property type="match status" value="1"/>
</dbReference>
<dbReference type="PANTHER" id="PTHR34832">
    <property type="entry name" value="CENTROMERE PROTEIN W"/>
    <property type="match status" value="1"/>
</dbReference>
<evidence type="ECO:0000259" key="9">
    <source>
        <dbReference type="Pfam" id="PF26434"/>
    </source>
</evidence>
<dbReference type="Proteomes" id="UP000566819">
    <property type="component" value="Unassembled WGS sequence"/>
</dbReference>
<evidence type="ECO:0000313" key="10">
    <source>
        <dbReference type="EMBL" id="KAF4628179.1"/>
    </source>
</evidence>
<evidence type="ECO:0000256" key="8">
    <source>
        <dbReference type="SAM" id="MobiDB-lite"/>
    </source>
</evidence>
<evidence type="ECO:0000256" key="4">
    <source>
        <dbReference type="ARBA" id="ARBA00022838"/>
    </source>
</evidence>
<keyword evidence="11" id="KW-1185">Reference proteome</keyword>
<evidence type="ECO:0000256" key="7">
    <source>
        <dbReference type="ARBA" id="ARBA00038432"/>
    </source>
</evidence>
<name>A0A8H4RGE5_9HELO</name>
<evidence type="ECO:0000256" key="3">
    <source>
        <dbReference type="ARBA" id="ARBA00022454"/>
    </source>
</evidence>
<dbReference type="Gene3D" id="1.10.20.10">
    <property type="entry name" value="Histone, subunit A"/>
    <property type="match status" value="1"/>
</dbReference>
<keyword evidence="4" id="KW-0995">Kinetochore</keyword>
<evidence type="ECO:0000256" key="6">
    <source>
        <dbReference type="ARBA" id="ARBA00023328"/>
    </source>
</evidence>
<dbReference type="GO" id="GO:0046982">
    <property type="term" value="F:protein heterodimerization activity"/>
    <property type="evidence" value="ECO:0007669"/>
    <property type="project" value="InterPro"/>
</dbReference>
<gene>
    <name evidence="10" type="ORF">G7Y89_g9971</name>
</gene>
<reference evidence="10 11" key="1">
    <citation type="submission" date="2020-03" db="EMBL/GenBank/DDBJ databases">
        <title>Draft Genome Sequence of Cudoniella acicularis.</title>
        <authorList>
            <person name="Buettner E."/>
            <person name="Kellner H."/>
        </authorList>
    </citation>
    <scope>NUCLEOTIDE SEQUENCE [LARGE SCALE GENOMIC DNA]</scope>
    <source>
        <strain evidence="10 11">DSM 108380</strain>
    </source>
</reference>
<keyword evidence="3" id="KW-0158">Chromosome</keyword>
<keyword evidence="6" id="KW-0137">Centromere</keyword>
<dbReference type="GO" id="GO:0005654">
    <property type="term" value="C:nucleoplasm"/>
    <property type="evidence" value="ECO:0007669"/>
    <property type="project" value="TreeGrafter"/>
</dbReference>
<keyword evidence="5" id="KW-0539">Nucleus</keyword>
<dbReference type="Pfam" id="PF26434">
    <property type="entry name" value="YAG7_C"/>
    <property type="match status" value="1"/>
</dbReference>
<evidence type="ECO:0000256" key="1">
    <source>
        <dbReference type="ARBA" id="ARBA00004123"/>
    </source>
</evidence>
<dbReference type="InterPro" id="IPR052484">
    <property type="entry name" value="CENP-W/WIP1"/>
</dbReference>
<feature type="domain" description="YAG7-like dimerisation" evidence="9">
    <location>
        <begin position="312"/>
        <end position="396"/>
    </location>
</feature>
<dbReference type="GO" id="GO:0051382">
    <property type="term" value="P:kinetochore assembly"/>
    <property type="evidence" value="ECO:0007669"/>
    <property type="project" value="TreeGrafter"/>
</dbReference>
<comment type="similarity">
    <text evidence="7">Belongs to the CENP-W/WIP1 family.</text>
</comment>
<feature type="compositionally biased region" description="Polar residues" evidence="8">
    <location>
        <begin position="177"/>
        <end position="189"/>
    </location>
</feature>
<dbReference type="InterPro" id="IPR009072">
    <property type="entry name" value="Histone-fold"/>
</dbReference>
<dbReference type="OrthoDB" id="5399559at2759"/>